<organism evidence="3 4">
    <name type="scientific">Uabimicrobium amorphum</name>
    <dbReference type="NCBI Taxonomy" id="2596890"/>
    <lineage>
        <taxon>Bacteria</taxon>
        <taxon>Pseudomonadati</taxon>
        <taxon>Planctomycetota</taxon>
        <taxon>Candidatus Uabimicrobiia</taxon>
        <taxon>Candidatus Uabimicrobiales</taxon>
        <taxon>Candidatus Uabimicrobiaceae</taxon>
        <taxon>Candidatus Uabimicrobium</taxon>
    </lineage>
</organism>
<evidence type="ECO:0000313" key="3">
    <source>
        <dbReference type="EMBL" id="BBM85695.1"/>
    </source>
</evidence>
<keyword evidence="4" id="KW-1185">Reference proteome</keyword>
<dbReference type="Proteomes" id="UP000326354">
    <property type="component" value="Chromosome"/>
</dbReference>
<gene>
    <name evidence="3" type="ORF">UABAM_04070</name>
</gene>
<evidence type="ECO:0000259" key="2">
    <source>
        <dbReference type="Pfam" id="PF13490"/>
    </source>
</evidence>
<evidence type="ECO:0000313" key="4">
    <source>
        <dbReference type="Proteomes" id="UP000326354"/>
    </source>
</evidence>
<dbReference type="AlphaFoldDB" id="A0A5S9IS61"/>
<dbReference type="EMBL" id="AP019860">
    <property type="protein sequence ID" value="BBM85695.1"/>
    <property type="molecule type" value="Genomic_DNA"/>
</dbReference>
<dbReference type="Pfam" id="PF13490">
    <property type="entry name" value="zf-HC2"/>
    <property type="match status" value="1"/>
</dbReference>
<accession>A0A5S9IS61</accession>
<reference evidence="3 4" key="1">
    <citation type="submission" date="2019-08" db="EMBL/GenBank/DDBJ databases">
        <title>Complete genome sequence of Candidatus Uab amorphum.</title>
        <authorList>
            <person name="Shiratori T."/>
            <person name="Suzuki S."/>
            <person name="Kakizawa Y."/>
            <person name="Ishida K."/>
        </authorList>
    </citation>
    <scope>NUCLEOTIDE SEQUENCE [LARGE SCALE GENOMIC DNA]</scope>
    <source>
        <strain evidence="3 4">SRT547</strain>
    </source>
</reference>
<protein>
    <recommendedName>
        <fullName evidence="2">Putative zinc-finger domain-containing protein</fullName>
    </recommendedName>
</protein>
<feature type="domain" description="Putative zinc-finger" evidence="2">
    <location>
        <begin position="4"/>
        <end position="38"/>
    </location>
</feature>
<proteinExistence type="predicted"/>
<sequence length="83" mass="10234">MLRCKDIAKLLSDSLEKELPWTQRVEIRLHLMICYVCRRYWKQLRFLHNCITNYYDKKLDKDPALSQESKKRMQDKIIEEMNK</sequence>
<dbReference type="InterPro" id="IPR027383">
    <property type="entry name" value="Znf_put"/>
</dbReference>
<dbReference type="RefSeq" id="WP_151969785.1">
    <property type="nucleotide sequence ID" value="NZ_AP019860.1"/>
</dbReference>
<dbReference type="OrthoDB" id="289861at2"/>
<name>A0A5S9IS61_UABAM</name>
<feature type="region of interest" description="Disordered" evidence="1">
    <location>
        <begin position="63"/>
        <end position="83"/>
    </location>
</feature>
<dbReference type="KEGG" id="uam:UABAM_04070"/>
<evidence type="ECO:0000256" key="1">
    <source>
        <dbReference type="SAM" id="MobiDB-lite"/>
    </source>
</evidence>